<dbReference type="Pfam" id="PF02558">
    <property type="entry name" value="ApbA"/>
    <property type="match status" value="1"/>
</dbReference>
<name>A0ABW1ZZ76_9GAMM</name>
<dbReference type="RefSeq" id="WP_379908996.1">
    <property type="nucleotide sequence ID" value="NZ_JBHSWE010000001.1"/>
</dbReference>
<evidence type="ECO:0000256" key="10">
    <source>
        <dbReference type="RuleBase" id="RU362068"/>
    </source>
</evidence>
<evidence type="ECO:0000256" key="6">
    <source>
        <dbReference type="ARBA" id="ARBA00022857"/>
    </source>
</evidence>
<dbReference type="NCBIfam" id="TIGR00745">
    <property type="entry name" value="apbA_panE"/>
    <property type="match status" value="1"/>
</dbReference>
<comment type="catalytic activity">
    <reaction evidence="9 10">
        <text>(R)-pantoate + NADP(+) = 2-dehydropantoate + NADPH + H(+)</text>
        <dbReference type="Rhea" id="RHEA:16233"/>
        <dbReference type="ChEBI" id="CHEBI:11561"/>
        <dbReference type="ChEBI" id="CHEBI:15378"/>
        <dbReference type="ChEBI" id="CHEBI:15980"/>
        <dbReference type="ChEBI" id="CHEBI:57783"/>
        <dbReference type="ChEBI" id="CHEBI:58349"/>
        <dbReference type="EC" id="1.1.1.169"/>
    </reaction>
</comment>
<dbReference type="InterPro" id="IPR013752">
    <property type="entry name" value="KPA_reductase"/>
</dbReference>
<comment type="similarity">
    <text evidence="2 10">Belongs to the ketopantoate reductase family.</text>
</comment>
<evidence type="ECO:0000256" key="3">
    <source>
        <dbReference type="ARBA" id="ARBA00013014"/>
    </source>
</evidence>
<comment type="pathway">
    <text evidence="1 10">Cofactor biosynthesis; (R)-pantothenate biosynthesis; (R)-pantoate from 3-methyl-2-oxobutanoate: step 2/2.</text>
</comment>
<evidence type="ECO:0000256" key="7">
    <source>
        <dbReference type="ARBA" id="ARBA00023002"/>
    </source>
</evidence>
<dbReference type="InterPro" id="IPR051402">
    <property type="entry name" value="KPR-Related"/>
</dbReference>
<dbReference type="PANTHER" id="PTHR21708:SF26">
    <property type="entry name" value="2-DEHYDROPANTOATE 2-REDUCTASE"/>
    <property type="match status" value="1"/>
</dbReference>
<evidence type="ECO:0000313" key="13">
    <source>
        <dbReference type="EMBL" id="MFC6670492.1"/>
    </source>
</evidence>
<feature type="domain" description="Ketopantoate reductase N-terminal" evidence="11">
    <location>
        <begin position="3"/>
        <end position="152"/>
    </location>
</feature>
<dbReference type="InterPro" id="IPR036291">
    <property type="entry name" value="NAD(P)-bd_dom_sf"/>
</dbReference>
<dbReference type="EC" id="1.1.1.169" evidence="3 10"/>
<keyword evidence="5 10" id="KW-0566">Pantothenate biosynthesis</keyword>
<evidence type="ECO:0000256" key="8">
    <source>
        <dbReference type="ARBA" id="ARBA00032024"/>
    </source>
</evidence>
<evidence type="ECO:0000256" key="4">
    <source>
        <dbReference type="ARBA" id="ARBA00019465"/>
    </source>
</evidence>
<dbReference type="InterPro" id="IPR003710">
    <property type="entry name" value="ApbA"/>
</dbReference>
<dbReference type="Gene3D" id="1.10.1040.10">
    <property type="entry name" value="N-(1-d-carboxylethyl)-l-norvaline Dehydrogenase, domain 2"/>
    <property type="match status" value="1"/>
</dbReference>
<comment type="function">
    <text evidence="10">Catalyzes the NADPH-dependent reduction of ketopantoate into pantoic acid.</text>
</comment>
<dbReference type="Gene3D" id="3.40.50.720">
    <property type="entry name" value="NAD(P)-binding Rossmann-like Domain"/>
    <property type="match status" value="1"/>
</dbReference>
<evidence type="ECO:0000259" key="12">
    <source>
        <dbReference type="Pfam" id="PF08546"/>
    </source>
</evidence>
<evidence type="ECO:0000256" key="9">
    <source>
        <dbReference type="ARBA" id="ARBA00048793"/>
    </source>
</evidence>
<dbReference type="PANTHER" id="PTHR21708">
    <property type="entry name" value="PROBABLE 2-DEHYDROPANTOATE 2-REDUCTASE"/>
    <property type="match status" value="1"/>
</dbReference>
<evidence type="ECO:0000313" key="14">
    <source>
        <dbReference type="Proteomes" id="UP001596422"/>
    </source>
</evidence>
<protein>
    <recommendedName>
        <fullName evidence="4 10">2-dehydropantoate 2-reductase</fullName>
        <ecNumber evidence="3 10">1.1.1.169</ecNumber>
    </recommendedName>
    <alternativeName>
        <fullName evidence="8 10">Ketopantoate reductase</fullName>
    </alternativeName>
</protein>
<proteinExistence type="inferred from homology"/>
<dbReference type="SUPFAM" id="SSF51735">
    <property type="entry name" value="NAD(P)-binding Rossmann-fold domains"/>
    <property type="match status" value="1"/>
</dbReference>
<gene>
    <name evidence="13" type="ORF">ACFQDL_10640</name>
</gene>
<dbReference type="InterPro" id="IPR008927">
    <property type="entry name" value="6-PGluconate_DH-like_C_sf"/>
</dbReference>
<comment type="caution">
    <text evidence="13">The sequence shown here is derived from an EMBL/GenBank/DDBJ whole genome shotgun (WGS) entry which is preliminary data.</text>
</comment>
<dbReference type="EMBL" id="JBHSWE010000001">
    <property type="protein sequence ID" value="MFC6670492.1"/>
    <property type="molecule type" value="Genomic_DNA"/>
</dbReference>
<accession>A0ABW1ZZ76</accession>
<dbReference type="Proteomes" id="UP001596422">
    <property type="component" value="Unassembled WGS sequence"/>
</dbReference>
<evidence type="ECO:0000256" key="5">
    <source>
        <dbReference type="ARBA" id="ARBA00022655"/>
    </source>
</evidence>
<evidence type="ECO:0000256" key="1">
    <source>
        <dbReference type="ARBA" id="ARBA00004994"/>
    </source>
</evidence>
<organism evidence="13 14">
    <name type="scientific">Marinobacterium aestuariivivens</name>
    <dbReference type="NCBI Taxonomy" id="1698799"/>
    <lineage>
        <taxon>Bacteria</taxon>
        <taxon>Pseudomonadati</taxon>
        <taxon>Pseudomonadota</taxon>
        <taxon>Gammaproteobacteria</taxon>
        <taxon>Oceanospirillales</taxon>
        <taxon>Oceanospirillaceae</taxon>
        <taxon>Marinobacterium</taxon>
    </lineage>
</organism>
<feature type="domain" description="Ketopantoate reductase C-terminal" evidence="12">
    <location>
        <begin position="178"/>
        <end position="303"/>
    </location>
</feature>
<dbReference type="SUPFAM" id="SSF48179">
    <property type="entry name" value="6-phosphogluconate dehydrogenase C-terminal domain-like"/>
    <property type="match status" value="1"/>
</dbReference>
<dbReference type="Pfam" id="PF08546">
    <property type="entry name" value="ApbA_C"/>
    <property type="match status" value="1"/>
</dbReference>
<reference evidence="14" key="1">
    <citation type="journal article" date="2019" name="Int. J. Syst. Evol. Microbiol.">
        <title>The Global Catalogue of Microorganisms (GCM) 10K type strain sequencing project: providing services to taxonomists for standard genome sequencing and annotation.</title>
        <authorList>
            <consortium name="The Broad Institute Genomics Platform"/>
            <consortium name="The Broad Institute Genome Sequencing Center for Infectious Disease"/>
            <person name="Wu L."/>
            <person name="Ma J."/>
        </authorList>
    </citation>
    <scope>NUCLEOTIDE SEQUENCE [LARGE SCALE GENOMIC DNA]</scope>
    <source>
        <strain evidence="14">NBRC 111756</strain>
    </source>
</reference>
<keyword evidence="6 10" id="KW-0521">NADP</keyword>
<keyword evidence="14" id="KW-1185">Reference proteome</keyword>
<keyword evidence="7 10" id="KW-0560">Oxidoreductase</keyword>
<evidence type="ECO:0000256" key="2">
    <source>
        <dbReference type="ARBA" id="ARBA00007870"/>
    </source>
</evidence>
<dbReference type="InterPro" id="IPR013332">
    <property type="entry name" value="KPR_N"/>
</dbReference>
<sequence length="311" mass="32727">MKICVVGAGALGCSIGGVLTEAGEEVWLITRNKAHVDAMNREGLKMRDGDQVRTVAVKAATSCAGLEPMDLIIVLAKSYDTRSAIEAAAPAIGPNTQILSLQNGLGHEEILAEIVGRERLLAGKTYVGGVMTAPGCITIGTSGKQTIIGELDGAISDRVQKVASHFNRAGLDTRVSDNIIGTIWDKLLINVATGALAGISGLPYGHLYAVPEIEAAALDAVAEAMTVAQANGIALSIATPRQAWEMASASLPFEFKTSMLQSLERGAKTEIDFINGSVVRWGERCNVPTPVNRTLVACVKGIETRQRHGVQ</sequence>
<dbReference type="InterPro" id="IPR013328">
    <property type="entry name" value="6PGD_dom2"/>
</dbReference>
<evidence type="ECO:0000259" key="11">
    <source>
        <dbReference type="Pfam" id="PF02558"/>
    </source>
</evidence>